<organism evidence="1 2">
    <name type="scientific">Aduncisulcus paluster</name>
    <dbReference type="NCBI Taxonomy" id="2918883"/>
    <lineage>
        <taxon>Eukaryota</taxon>
        <taxon>Metamonada</taxon>
        <taxon>Carpediemonas-like organisms</taxon>
        <taxon>Aduncisulcus</taxon>
    </lineage>
</organism>
<accession>A0ABQ5KRT9</accession>
<protein>
    <recommendedName>
        <fullName evidence="3">Myb-like domain-containing protein</fullName>
    </recommendedName>
</protein>
<evidence type="ECO:0000313" key="2">
    <source>
        <dbReference type="Proteomes" id="UP001057375"/>
    </source>
</evidence>
<dbReference type="Proteomes" id="UP001057375">
    <property type="component" value="Unassembled WGS sequence"/>
</dbReference>
<proteinExistence type="predicted"/>
<reference evidence="1" key="1">
    <citation type="submission" date="2022-03" db="EMBL/GenBank/DDBJ databases">
        <title>Draft genome sequence of Aduncisulcus paluster, a free-living microaerophilic Fornicata.</title>
        <authorList>
            <person name="Yuyama I."/>
            <person name="Kume K."/>
            <person name="Tamura T."/>
            <person name="Inagaki Y."/>
            <person name="Hashimoto T."/>
        </authorList>
    </citation>
    <scope>NUCLEOTIDE SEQUENCE</scope>
    <source>
        <strain evidence="1">NY0171</strain>
    </source>
</reference>
<evidence type="ECO:0000313" key="1">
    <source>
        <dbReference type="EMBL" id="GKT34333.1"/>
    </source>
</evidence>
<keyword evidence="2" id="KW-1185">Reference proteome</keyword>
<gene>
    <name evidence="1" type="ORF">ADUPG1_007702</name>
</gene>
<dbReference type="EMBL" id="BQXS01010796">
    <property type="protein sequence ID" value="GKT34333.1"/>
    <property type="molecule type" value="Genomic_DNA"/>
</dbReference>
<sequence length="329" mass="37278">MDNFFPNFSSWIPSQLEHLKKMISSSHTRNQQRNWIDISRCIGKTPIECESMAKILLSDVKPQKSFSCHVNPKFAGSLKVDRAKSRRKIVSKGNSKGKSVDTSRKHLSWTEEEILQSVFLHSRLRNRWKLYEEYSSISRRPTQVKCKIFNLRSKGLLGAQEQKIKSILEKNGISWTECSIRKGLSALGVKFEPSLPESITSKSSLYSSDTQLSNCNDSSSKDESIIIDDEQLYVDSSLSPSIGIDSPEDFKSSLYLVHNDHQSSVTASSSSSDKYSEFGGSFSPFSSSSSDELDDSIRDDHHLIDEWFPRLAIEKVVYDPLNDLLDFLK</sequence>
<name>A0ABQ5KRT9_9EUKA</name>
<evidence type="ECO:0008006" key="3">
    <source>
        <dbReference type="Google" id="ProtNLM"/>
    </source>
</evidence>
<comment type="caution">
    <text evidence="1">The sequence shown here is derived from an EMBL/GenBank/DDBJ whole genome shotgun (WGS) entry which is preliminary data.</text>
</comment>